<evidence type="ECO:0000313" key="9">
    <source>
        <dbReference type="EMBL" id="GME67647.1"/>
    </source>
</evidence>
<keyword evidence="4" id="KW-0256">Endoplasmic reticulum</keyword>
<feature type="region of interest" description="Disordered" evidence="7">
    <location>
        <begin position="150"/>
        <end position="186"/>
    </location>
</feature>
<gene>
    <name evidence="9" type="ORF">Cboi02_000103200</name>
</gene>
<dbReference type="Proteomes" id="UP001165120">
    <property type="component" value="Unassembled WGS sequence"/>
</dbReference>
<dbReference type="EMBL" id="BSXN01000218">
    <property type="protein sequence ID" value="GME67647.1"/>
    <property type="molecule type" value="Genomic_DNA"/>
</dbReference>
<feature type="transmembrane region" description="Helical" evidence="8">
    <location>
        <begin position="97"/>
        <end position="127"/>
    </location>
</feature>
<name>A0A9W6WF30_CANBO</name>
<keyword evidence="10" id="KW-1185">Reference proteome</keyword>
<dbReference type="GO" id="GO:0005773">
    <property type="term" value="C:vacuole"/>
    <property type="evidence" value="ECO:0007669"/>
    <property type="project" value="GOC"/>
</dbReference>
<evidence type="ECO:0000256" key="1">
    <source>
        <dbReference type="ARBA" id="ARBA00004477"/>
    </source>
</evidence>
<evidence type="ECO:0000256" key="8">
    <source>
        <dbReference type="SAM" id="Phobius"/>
    </source>
</evidence>
<evidence type="ECO:0000256" key="2">
    <source>
        <dbReference type="ARBA" id="ARBA00009950"/>
    </source>
</evidence>
<comment type="caution">
    <text evidence="9">The sequence shown here is derived from an EMBL/GenBank/DDBJ whole genome shotgun (WGS) entry which is preliminary data.</text>
</comment>
<dbReference type="GO" id="GO:0005789">
    <property type="term" value="C:endoplasmic reticulum membrane"/>
    <property type="evidence" value="ECO:0007669"/>
    <property type="project" value="UniProtKB-SubCell"/>
</dbReference>
<evidence type="ECO:0000256" key="7">
    <source>
        <dbReference type="SAM" id="MobiDB-lite"/>
    </source>
</evidence>
<evidence type="ECO:0000256" key="6">
    <source>
        <dbReference type="ARBA" id="ARBA00023136"/>
    </source>
</evidence>
<dbReference type="Pfam" id="PF05620">
    <property type="entry name" value="TMEM208_SND2"/>
    <property type="match status" value="1"/>
</dbReference>
<keyword evidence="5 8" id="KW-1133">Transmembrane helix</keyword>
<organism evidence="9 10">
    <name type="scientific">Candida boidinii</name>
    <name type="common">Yeast</name>
    <dbReference type="NCBI Taxonomy" id="5477"/>
    <lineage>
        <taxon>Eukaryota</taxon>
        <taxon>Fungi</taxon>
        <taxon>Dikarya</taxon>
        <taxon>Ascomycota</taxon>
        <taxon>Saccharomycotina</taxon>
        <taxon>Pichiomycetes</taxon>
        <taxon>Pichiales</taxon>
        <taxon>Pichiaceae</taxon>
        <taxon>Ogataea</taxon>
        <taxon>Ogataea/Candida clade</taxon>
    </lineage>
</organism>
<evidence type="ECO:0000256" key="4">
    <source>
        <dbReference type="ARBA" id="ARBA00022824"/>
    </source>
</evidence>
<reference evidence="9" key="1">
    <citation type="submission" date="2023-04" db="EMBL/GenBank/DDBJ databases">
        <title>Candida boidinii NBRC 10035.</title>
        <authorList>
            <person name="Ichikawa N."/>
            <person name="Sato H."/>
            <person name="Tonouchi N."/>
        </authorList>
    </citation>
    <scope>NUCLEOTIDE SEQUENCE</scope>
    <source>
        <strain evidence="9">NBRC 10035</strain>
    </source>
</reference>
<dbReference type="AlphaFoldDB" id="A0A9W6WF30"/>
<comment type="similarity">
    <text evidence="2">Belongs to the TMEM208 family.</text>
</comment>
<sequence>MAGASDKKQAASNTKILKEIHILNISSIIITSLIIFSFNRPQSKKWFIIFNLISIGFQYILEKTGRPKYGLKNGSKLLISSGEDLTQSGLTEYFFDIIYLTNLCNIILIIFGSNYIWLLFLSIPIYAGYKFRGLISLVLNMLGIKTGGNKNSNDSQIEKEQQGPVKSKRQTKLEARGNKQKVKYSH</sequence>
<dbReference type="PANTHER" id="PTHR13505">
    <property type="entry name" value="TRANSMEMBRANE PROTEIN 208"/>
    <property type="match status" value="1"/>
</dbReference>
<dbReference type="PANTHER" id="PTHR13505:SF7">
    <property type="entry name" value="TRANSMEMBRANE PROTEIN 208"/>
    <property type="match status" value="1"/>
</dbReference>
<protein>
    <submittedName>
        <fullName evidence="9">Unnamed protein product</fullName>
    </submittedName>
</protein>
<accession>A0A9W6WF30</accession>
<feature type="transmembrane region" description="Helical" evidence="8">
    <location>
        <begin position="20"/>
        <end position="38"/>
    </location>
</feature>
<evidence type="ECO:0000256" key="3">
    <source>
        <dbReference type="ARBA" id="ARBA00022692"/>
    </source>
</evidence>
<proteinExistence type="inferred from homology"/>
<dbReference type="GO" id="GO:0006624">
    <property type="term" value="P:vacuolar protein processing"/>
    <property type="evidence" value="ECO:0007669"/>
    <property type="project" value="TreeGrafter"/>
</dbReference>
<dbReference type="InterPro" id="IPR008506">
    <property type="entry name" value="SND2/TMEM208"/>
</dbReference>
<comment type="subcellular location">
    <subcellularLocation>
        <location evidence="1">Endoplasmic reticulum membrane</location>
        <topology evidence="1">Multi-pass membrane protein</topology>
    </subcellularLocation>
</comment>
<keyword evidence="6 8" id="KW-0472">Membrane</keyword>
<keyword evidence="3 8" id="KW-0812">Transmembrane</keyword>
<feature type="transmembrane region" description="Helical" evidence="8">
    <location>
        <begin position="45"/>
        <end position="61"/>
    </location>
</feature>
<evidence type="ECO:0000256" key="5">
    <source>
        <dbReference type="ARBA" id="ARBA00022989"/>
    </source>
</evidence>
<evidence type="ECO:0000313" key="10">
    <source>
        <dbReference type="Proteomes" id="UP001165120"/>
    </source>
</evidence>